<dbReference type="PANTHER" id="PTHR31642">
    <property type="entry name" value="TRICHOTHECENE 3-O-ACETYLTRANSFERASE"/>
    <property type="match status" value="1"/>
</dbReference>
<protein>
    <submittedName>
        <fullName evidence="2">Putative acetyl transferase SimB6</fullName>
    </submittedName>
</protein>
<accession>Q9AMH1</accession>
<reference evidence="2" key="1">
    <citation type="journal article" date="2002" name="Antimicrob. Agents Chemother.">
        <title>Biosynthetic gene cluster of simocyclinone, a natural multihybrid antibiotic.</title>
        <authorList>
            <person name="Trefzer A."/>
            <person name="Pelzer S."/>
            <person name="Schimana J."/>
            <person name="Stockert S."/>
            <person name="Bihlmaier C."/>
            <person name="Fiedler H.P."/>
            <person name="Welzel K."/>
            <person name="Vente A."/>
            <person name="Bechthold A."/>
        </authorList>
    </citation>
    <scope>NUCLEOTIDE SEQUENCE</scope>
    <source>
        <strain evidence="2">Tue6040</strain>
    </source>
</reference>
<dbReference type="InterPro" id="IPR050317">
    <property type="entry name" value="Plant_Fungal_Acyltransferase"/>
</dbReference>
<proteinExistence type="predicted"/>
<evidence type="ECO:0000256" key="1">
    <source>
        <dbReference type="ARBA" id="ARBA00022679"/>
    </source>
</evidence>
<dbReference type="Gene3D" id="3.30.559.10">
    <property type="entry name" value="Chloramphenicol acetyltransferase-like domain"/>
    <property type="match status" value="2"/>
</dbReference>
<reference evidence="2" key="2">
    <citation type="submission" date="2011-11" db="EMBL/GenBank/DDBJ databases">
        <title>The simocyclinone biosynthetic gene cluster isolated from Streptomyces antibioticus Tue6040.</title>
        <authorList>
            <person name="Trefzer A."/>
            <person name="Bechthold A."/>
        </authorList>
    </citation>
    <scope>NUCLEOTIDE SEQUENCE</scope>
    <source>
        <strain evidence="2">Tue6040</strain>
    </source>
</reference>
<dbReference type="SUPFAM" id="SSF52777">
    <property type="entry name" value="CoA-dependent acyltransferases"/>
    <property type="match status" value="1"/>
</dbReference>
<keyword evidence="1 2" id="KW-0808">Transferase</keyword>
<organism evidence="2">
    <name type="scientific">Streptomyces antibioticus</name>
    <dbReference type="NCBI Taxonomy" id="1890"/>
    <lineage>
        <taxon>Bacteria</taxon>
        <taxon>Bacillati</taxon>
        <taxon>Actinomycetota</taxon>
        <taxon>Actinomycetes</taxon>
        <taxon>Kitasatosporales</taxon>
        <taxon>Streptomycetaceae</taxon>
        <taxon>Streptomyces</taxon>
    </lineage>
</organism>
<sequence>MTHGRTAARVCGTGGHVSTRVRLREGRMITSDTAPGTVVRCDSSETMYLARYVSVAFFFERTLDTLRLADGLRGALALVPAFAGRLRAGDGGLEIVCSDAGVPLSVLDVDATLDEARTDVTRPDSMLIDRVDVRTGSLAERPLLTVRVCRTTDGGATLGCSWNHAVGDMSSFMQFVRAWAALVGGAAPPEIRVLDDRMAYLDQVLPDEGIAQPGCEPLDRDAMAGRGPELPPALPDNAAVQLYFGADEVLRMRKSFGEAASRRVSVNDAICAHLVATLRDSEAEPTSWNLSVSVDLRHHLGLPRSVIGNLVQSLYVPCPQTGAGELSGHIRAGLDDFIRSHQCLRADRAFIGPVGRSRFHHCAPVPFDPGHRTFILTNWTRMGVYDVEFEGQRPTFFSPIVSSHAPFTWFAMVAEGPWNEGFLVTAVLPAKAAEQLRSPEGRAALHRFAATDDPCSWGPHRQVTHG</sequence>
<dbReference type="AlphaFoldDB" id="Q9AMH1"/>
<dbReference type="GO" id="GO:0016747">
    <property type="term" value="F:acyltransferase activity, transferring groups other than amino-acyl groups"/>
    <property type="evidence" value="ECO:0007669"/>
    <property type="project" value="TreeGrafter"/>
</dbReference>
<dbReference type="EMBL" id="AF324838">
    <property type="protein sequence ID" value="AAK06811.1"/>
    <property type="molecule type" value="Genomic_DNA"/>
</dbReference>
<dbReference type="PANTHER" id="PTHR31642:SF310">
    <property type="entry name" value="FATTY ALCOHOL:CAFFEOYL-COA ACYLTRANSFERASE"/>
    <property type="match status" value="1"/>
</dbReference>
<name>Q9AMH1_STRAT</name>
<evidence type="ECO:0000313" key="2">
    <source>
        <dbReference type="EMBL" id="AAK06811.1"/>
    </source>
</evidence>
<dbReference type="InterPro" id="IPR023213">
    <property type="entry name" value="CAT-like_dom_sf"/>
</dbReference>
<dbReference type="Pfam" id="PF02458">
    <property type="entry name" value="Transferase"/>
    <property type="match status" value="1"/>
</dbReference>
<gene>
    <name evidence="2" type="primary">simB6</name>
</gene>